<dbReference type="InterPro" id="IPR029021">
    <property type="entry name" value="Prot-tyrosine_phosphatase-like"/>
</dbReference>
<evidence type="ECO:0000313" key="8">
    <source>
        <dbReference type="Proteomes" id="UP000001608"/>
    </source>
</evidence>
<dbReference type="PROSITE" id="PS50055">
    <property type="entry name" value="TYR_PHOSPHATASE_PTP"/>
    <property type="match status" value="1"/>
</dbReference>
<dbReference type="SUPFAM" id="SSF52799">
    <property type="entry name" value="(Phosphotyrosine protein) phosphatases II"/>
    <property type="match status" value="1"/>
</dbReference>
<gene>
    <name evidence="7" type="primary">K7_PTP3</name>
    <name evidence="7" type="ORF">SYK7_020181</name>
</gene>
<dbReference type="InterPro" id="IPR001763">
    <property type="entry name" value="Rhodanese-like_dom"/>
</dbReference>
<accession>G2WCW5</accession>
<dbReference type="OrthoDB" id="6058203at2759"/>
<dbReference type="SMART" id="SM00404">
    <property type="entry name" value="PTPc_motif"/>
    <property type="match status" value="1"/>
</dbReference>
<feature type="domain" description="Tyrosine specific protein phosphatases" evidence="5">
    <location>
        <begin position="799"/>
        <end position="870"/>
    </location>
</feature>
<evidence type="ECO:0000256" key="3">
    <source>
        <dbReference type="SAM" id="MobiDB-lite"/>
    </source>
</evidence>
<evidence type="ECO:0000259" key="4">
    <source>
        <dbReference type="PROSITE" id="PS50055"/>
    </source>
</evidence>
<name>G2WCW5_YEASK</name>
<dbReference type="PRINTS" id="PR00700">
    <property type="entry name" value="PRTYPHPHTASE"/>
</dbReference>
<dbReference type="Pfam" id="PF00102">
    <property type="entry name" value="Y_phosphatase"/>
    <property type="match status" value="2"/>
</dbReference>
<protein>
    <recommendedName>
        <fullName evidence="2">protein-tyrosine-phosphatase</fullName>
        <ecNumber evidence="2">3.1.3.48</ecNumber>
    </recommendedName>
</protein>
<feature type="compositionally biased region" description="Polar residues" evidence="3">
    <location>
        <begin position="265"/>
        <end position="275"/>
    </location>
</feature>
<comment type="caution">
    <text evidence="7">The sequence shown here is derived from an EMBL/GenBank/DDBJ whole genome shotgun (WGS) entry which is preliminary data.</text>
</comment>
<dbReference type="CDD" id="cd18533">
    <property type="entry name" value="PTP_fungal"/>
    <property type="match status" value="1"/>
</dbReference>
<dbReference type="InterPro" id="IPR050348">
    <property type="entry name" value="Protein-Tyr_Phosphatase"/>
</dbReference>
<evidence type="ECO:0000259" key="5">
    <source>
        <dbReference type="PROSITE" id="PS50056"/>
    </source>
</evidence>
<dbReference type="AlphaFoldDB" id="G2WCW5"/>
<dbReference type="PROSITE" id="PS00383">
    <property type="entry name" value="TYR_PHOSPHATASE_1"/>
    <property type="match status" value="1"/>
</dbReference>
<feature type="domain" description="Rhodanese" evidence="6">
    <location>
        <begin position="111"/>
        <end position="232"/>
    </location>
</feature>
<feature type="compositionally biased region" description="Low complexity" evidence="3">
    <location>
        <begin position="692"/>
        <end position="713"/>
    </location>
</feature>
<reference evidence="7 8" key="1">
    <citation type="journal article" date="2011" name="DNA Res.">
        <title>Whole-genome sequencing of sake yeast Saccharomyces cerevisiae Kyokai no. 7.</title>
        <authorList>
            <person name="Akao T."/>
            <person name="Yashiro I."/>
            <person name="Hosoyama A."/>
            <person name="Kitagaki H."/>
            <person name="Horikawa H."/>
            <person name="Watanabe D."/>
            <person name="Akada R."/>
            <person name="Ando Y."/>
            <person name="Harashima S."/>
            <person name="Inoue T."/>
            <person name="Inoue Y."/>
            <person name="Kajiwara S."/>
            <person name="Kitamoto K."/>
            <person name="Kitamoto N."/>
            <person name="Kobayashi O."/>
            <person name="Kuhara S."/>
            <person name="Masubuchi T."/>
            <person name="Mizoguchi H."/>
            <person name="Nakao Y."/>
            <person name="Nakazato A."/>
            <person name="Namise M."/>
            <person name="Oba T."/>
            <person name="Ogata T."/>
            <person name="Ohta A."/>
            <person name="Sato M."/>
            <person name="Shibasaki S."/>
            <person name="Takatsume Y."/>
            <person name="Tanimoto S."/>
            <person name="Tsuboi H."/>
            <person name="Nishimura A."/>
            <person name="Yoda K."/>
            <person name="Ishikawa T."/>
            <person name="Iwashita K."/>
            <person name="Fujita N."/>
            <person name="Shimoi H."/>
        </authorList>
    </citation>
    <scope>NUCLEOTIDE SEQUENCE [LARGE SCALE GENOMIC DNA]</scope>
    <source>
        <strain evidence="8">Kyokai no. 7 / NBRC 101557</strain>
    </source>
</reference>
<dbReference type="PROSITE" id="PS50206">
    <property type="entry name" value="RHODANESE_3"/>
    <property type="match status" value="1"/>
</dbReference>
<dbReference type="GO" id="GO:0004725">
    <property type="term" value="F:protein tyrosine phosphatase activity"/>
    <property type="evidence" value="ECO:0007669"/>
    <property type="project" value="UniProtKB-EC"/>
</dbReference>
<dbReference type="PANTHER" id="PTHR19134">
    <property type="entry name" value="RECEPTOR-TYPE TYROSINE-PROTEIN PHOSPHATASE"/>
    <property type="match status" value="1"/>
</dbReference>
<dbReference type="InterPro" id="IPR000242">
    <property type="entry name" value="PTP_cat"/>
</dbReference>
<dbReference type="EMBL" id="DG000041">
    <property type="protein sequence ID" value="GAA22908.1"/>
    <property type="molecule type" value="Genomic_DNA"/>
</dbReference>
<dbReference type="Gene3D" id="3.90.190.10">
    <property type="entry name" value="Protein tyrosine phosphatase superfamily"/>
    <property type="match status" value="1"/>
</dbReference>
<dbReference type="PROSITE" id="PS50056">
    <property type="entry name" value="TYR_PHOSPHATASE_2"/>
    <property type="match status" value="1"/>
</dbReference>
<feature type="region of interest" description="Disordered" evidence="3">
    <location>
        <begin position="247"/>
        <end position="307"/>
    </location>
</feature>
<dbReference type="HOGENOM" id="CLU_007989_1_0_1"/>
<evidence type="ECO:0000256" key="1">
    <source>
        <dbReference type="ARBA" id="ARBA00009649"/>
    </source>
</evidence>
<organism evidence="7 8">
    <name type="scientific">Saccharomyces cerevisiae (strain Kyokai no. 7 / NBRC 101557)</name>
    <name type="common">Baker's yeast</name>
    <dbReference type="NCBI Taxonomy" id="721032"/>
    <lineage>
        <taxon>Eukaryota</taxon>
        <taxon>Fungi</taxon>
        <taxon>Dikarya</taxon>
        <taxon>Ascomycota</taxon>
        <taxon>Saccharomycotina</taxon>
        <taxon>Saccharomycetes</taxon>
        <taxon>Saccharomycetales</taxon>
        <taxon>Saccharomycetaceae</taxon>
        <taxon>Saccharomyces</taxon>
    </lineage>
</organism>
<comment type="similarity">
    <text evidence="1">Belongs to the protein-tyrosine phosphatase family. Non-receptor class subfamily.</text>
</comment>
<dbReference type="InterPro" id="IPR016130">
    <property type="entry name" value="Tyr_Pase_AS"/>
</dbReference>
<dbReference type="EC" id="3.1.3.48" evidence="2"/>
<feature type="domain" description="Tyrosine-protein phosphatase" evidence="4">
    <location>
        <begin position="530"/>
        <end position="879"/>
    </location>
</feature>
<dbReference type="InterPro" id="IPR000387">
    <property type="entry name" value="Tyr_Pase_dom"/>
</dbReference>
<dbReference type="FunFam" id="3.40.250.10:FF:000095">
    <property type="entry name" value="Tyrosine phosphatase"/>
    <property type="match status" value="1"/>
</dbReference>
<dbReference type="Pfam" id="PF00581">
    <property type="entry name" value="Rhodanese"/>
    <property type="match status" value="1"/>
</dbReference>
<dbReference type="Proteomes" id="UP000001608">
    <property type="component" value="Chromosome 5"/>
</dbReference>
<sequence>MKDSVDCPSILPTDRTSVLSETSTLVGSSSHVYSRHAPMNSYHNSMNSNIYHSPKASSPLVSYKTSSPVLLKRATAPVLPSFKPKEQRYNKPQGCSLITAVELGKIIETLPDEKVLLLDVRPFTEHAKSIITNSTHVCLPSTLLRRKNFTFSKLLDNLTPSEQSVLKSKLAIDNLRIIIYDSTANQTESSVSLPCYGIASKLIEFDTNVKKTVSILMCGFPQFKILFPDHINTNTFNSDCISSAEPKSPKTNLMNSLHNTAPHMTATTPLSSPQMNLKLKVPDDSRSDHSNFSSSPSPRNVLSDSPMSSSSPISALFKFQLPAPQTNINQMFKFSQNEEIMDLETYLSAVNIKEEHERWYNNDSAKKSLQNFQFPKNQNSLEKDTNKDKLGFQIRYENLSKNYEKEVIDSVIPEWFQHLMSIPKIELVSQFQKLDFLEKRRLNHSVSFRKKENSFILEKPSSYPEQLTSTSSSTIMPPKFPDVNKVQKRSHSQPIFTQYSKYKSMLSLESDSDSESDDVIISSGVELGAKNRYKDIFPYEHSRVILKKGLQSSKDIKHSHSTSDDGILDNYINANYLSLPRFSVEQNSSFQTTTTTTRRVRYIVTQAPMPSTVHDFYTCILNNGVPLVLSLTNDFENGIEKCYRYWQEGNYNGIHVKLLEKKILKMPSTTSMRKNTTGTQNSSLYSAGVHGNSSNYSTDNDNDNDNNNNNNNNSNIAVTAAACDDDDDDDDDDAILIRKILLTYHDQEKPYELLQIQVKNWPDLGTLLNPTSILQAINVKNHIIDTLFAGNYYQNDQLPTILVHCSAGCGRTGTLCTIDSILSNFEMFERLQKEFVKLKYPAKLFDPISWTINIFRKQRISMVQNINQFIFIYDCLLFYFRLRLDDITERTDGDGSNKDNISLSALIEQIEKLEILQTFVDDKLKELPQ</sequence>
<proteinExistence type="inferred from homology"/>
<dbReference type="InterPro" id="IPR036873">
    <property type="entry name" value="Rhodanese-like_dom_sf"/>
</dbReference>
<dbReference type="SUPFAM" id="SSF52821">
    <property type="entry name" value="Rhodanese/Cell cycle control phosphatase"/>
    <property type="match status" value="1"/>
</dbReference>
<dbReference type="PANTHER" id="PTHR19134:SF547">
    <property type="entry name" value="TYROSINE-PROTEIN PHOSPHATASE 3"/>
    <property type="match status" value="1"/>
</dbReference>
<dbReference type="SMART" id="SM00194">
    <property type="entry name" value="PTPc"/>
    <property type="match status" value="1"/>
</dbReference>
<feature type="compositionally biased region" description="Basic and acidic residues" evidence="3">
    <location>
        <begin position="280"/>
        <end position="289"/>
    </location>
</feature>
<feature type="region of interest" description="Disordered" evidence="3">
    <location>
        <begin position="671"/>
        <end position="713"/>
    </location>
</feature>
<dbReference type="Gene3D" id="3.40.250.10">
    <property type="entry name" value="Rhodanese-like domain"/>
    <property type="match status" value="1"/>
</dbReference>
<evidence type="ECO:0000259" key="6">
    <source>
        <dbReference type="PROSITE" id="PS50206"/>
    </source>
</evidence>
<feature type="compositionally biased region" description="Low complexity" evidence="3">
    <location>
        <begin position="290"/>
        <end position="307"/>
    </location>
</feature>
<dbReference type="SMART" id="SM00450">
    <property type="entry name" value="RHOD"/>
    <property type="match status" value="1"/>
</dbReference>
<evidence type="ECO:0000313" key="7">
    <source>
        <dbReference type="EMBL" id="GAA22908.1"/>
    </source>
</evidence>
<feature type="compositionally biased region" description="Polar residues" evidence="3">
    <location>
        <begin position="671"/>
        <end position="685"/>
    </location>
</feature>
<evidence type="ECO:0000256" key="2">
    <source>
        <dbReference type="ARBA" id="ARBA00013064"/>
    </source>
</evidence>
<dbReference type="InterPro" id="IPR003595">
    <property type="entry name" value="Tyr_Pase_cat"/>
</dbReference>
<dbReference type="CDD" id="cd01446">
    <property type="entry name" value="DSP_MapKP"/>
    <property type="match status" value="1"/>
</dbReference>
<feature type="compositionally biased region" description="Polar residues" evidence="3">
    <location>
        <begin position="249"/>
        <end position="259"/>
    </location>
</feature>
<feature type="region of interest" description="Disordered" evidence="3">
    <location>
        <begin position="467"/>
        <end position="487"/>
    </location>
</feature>